<dbReference type="RefSeq" id="WP_190896928.1">
    <property type="nucleotide sequence ID" value="NZ_JACJTE010000028.1"/>
</dbReference>
<reference evidence="1 2" key="1">
    <citation type="journal article" date="2020" name="ISME J.">
        <title>Comparative genomics reveals insights into cyanobacterial evolution and habitat adaptation.</title>
        <authorList>
            <person name="Chen M.Y."/>
            <person name="Teng W.K."/>
            <person name="Zhao L."/>
            <person name="Hu C.X."/>
            <person name="Zhou Y.K."/>
            <person name="Han B.P."/>
            <person name="Song L.R."/>
            <person name="Shu W.S."/>
        </authorList>
    </citation>
    <scope>NUCLEOTIDE SEQUENCE [LARGE SCALE GENOMIC DNA]</scope>
    <source>
        <strain evidence="1 2">FACHB-391</strain>
    </source>
</reference>
<keyword evidence="2" id="KW-1185">Reference proteome</keyword>
<sequence length="72" mass="7772">MKDNLTLIAAATGGFMLSIALSGILRGAPVTGWQEQSSFRTMTFANLQKSELKAAHLDVGDENDSHPIKQKI</sequence>
<dbReference type="EMBL" id="JACJTE010000028">
    <property type="protein sequence ID" value="MBD2563326.1"/>
    <property type="molecule type" value="Genomic_DNA"/>
</dbReference>
<protein>
    <submittedName>
        <fullName evidence="1">Uncharacterized protein</fullName>
    </submittedName>
</protein>
<name>A0ABR8F097_NOSLI</name>
<dbReference type="Proteomes" id="UP000604661">
    <property type="component" value="Unassembled WGS sequence"/>
</dbReference>
<evidence type="ECO:0000313" key="2">
    <source>
        <dbReference type="Proteomes" id="UP000604661"/>
    </source>
</evidence>
<accession>A0ABR8F097</accession>
<comment type="caution">
    <text evidence="1">The sequence shown here is derived from an EMBL/GenBank/DDBJ whole genome shotgun (WGS) entry which is preliminary data.</text>
</comment>
<evidence type="ECO:0000313" key="1">
    <source>
        <dbReference type="EMBL" id="MBD2563326.1"/>
    </source>
</evidence>
<gene>
    <name evidence="1" type="ORF">H6G95_22470</name>
</gene>
<proteinExistence type="predicted"/>
<organism evidence="1 2">
    <name type="scientific">Nostoc linckia FACHB-391</name>
    <dbReference type="NCBI Taxonomy" id="2692906"/>
    <lineage>
        <taxon>Bacteria</taxon>
        <taxon>Bacillati</taxon>
        <taxon>Cyanobacteriota</taxon>
        <taxon>Cyanophyceae</taxon>
        <taxon>Nostocales</taxon>
        <taxon>Nostocaceae</taxon>
        <taxon>Nostoc</taxon>
    </lineage>
</organism>